<protein>
    <recommendedName>
        <fullName evidence="3">Thiamine-binding protein domain-containing protein</fullName>
    </recommendedName>
</protein>
<evidence type="ECO:0000313" key="4">
    <source>
        <dbReference type="EMBL" id="ODO01639.1"/>
    </source>
</evidence>
<comment type="caution">
    <text evidence="4">The sequence shown here is derived from an EMBL/GenBank/DDBJ whole genome shotgun (WGS) entry which is preliminary data.</text>
</comment>
<dbReference type="EMBL" id="MEKH01000010">
    <property type="protein sequence ID" value="ODO01639.1"/>
    <property type="molecule type" value="Genomic_DNA"/>
</dbReference>
<dbReference type="InterPro" id="IPR051614">
    <property type="entry name" value="UPF0045_domain"/>
</dbReference>
<evidence type="ECO:0000256" key="1">
    <source>
        <dbReference type="ARBA" id="ARBA00010272"/>
    </source>
</evidence>
<dbReference type="InterPro" id="IPR029756">
    <property type="entry name" value="MTH1187/YkoF-like"/>
</dbReference>
<dbReference type="GO" id="GO:0005829">
    <property type="term" value="C:cytosol"/>
    <property type="evidence" value="ECO:0007669"/>
    <property type="project" value="TreeGrafter"/>
</dbReference>
<dbReference type="InterPro" id="IPR002767">
    <property type="entry name" value="Thiamine_BP"/>
</dbReference>
<evidence type="ECO:0000256" key="2">
    <source>
        <dbReference type="SAM" id="MobiDB-lite"/>
    </source>
</evidence>
<sequence>MSSPQLYAIADFCLIPMGLPTPSVGPEIAEVQRVLEKSGLEYTLNDILMRPRWDGAVLTAHSGYGTNVEGPWDAVMKTIGDCHNAVHALGTPRIATDIRIGTRTDKSISSGGNEGKKKRVEDILAAQKQKQ</sequence>
<proteinExistence type="inferred from homology"/>
<evidence type="ECO:0000313" key="5">
    <source>
        <dbReference type="Proteomes" id="UP000095149"/>
    </source>
</evidence>
<dbReference type="OrthoDB" id="5587367at2759"/>
<dbReference type="AlphaFoldDB" id="A0A1E3JL91"/>
<feature type="domain" description="Thiamine-binding protein" evidence="3">
    <location>
        <begin position="64"/>
        <end position="109"/>
    </location>
</feature>
<gene>
    <name evidence="4" type="ORF">I350_06463</name>
</gene>
<dbReference type="SUPFAM" id="SSF89957">
    <property type="entry name" value="MTH1187/YkoF-like"/>
    <property type="match status" value="1"/>
</dbReference>
<dbReference type="PANTHER" id="PTHR33777:SF1">
    <property type="entry name" value="UPF0045 PROTEIN ECM15"/>
    <property type="match status" value="1"/>
</dbReference>
<dbReference type="PANTHER" id="PTHR33777">
    <property type="entry name" value="UPF0045 PROTEIN ECM15"/>
    <property type="match status" value="1"/>
</dbReference>
<dbReference type="Pfam" id="PF01910">
    <property type="entry name" value="Thiamine_BP"/>
    <property type="match status" value="2"/>
</dbReference>
<organism evidence="4 5">
    <name type="scientific">Cryptococcus amylolentus CBS 6273</name>
    <dbReference type="NCBI Taxonomy" id="1296118"/>
    <lineage>
        <taxon>Eukaryota</taxon>
        <taxon>Fungi</taxon>
        <taxon>Dikarya</taxon>
        <taxon>Basidiomycota</taxon>
        <taxon>Agaricomycotina</taxon>
        <taxon>Tremellomycetes</taxon>
        <taxon>Tremellales</taxon>
        <taxon>Cryptococcaceae</taxon>
        <taxon>Cryptococcus</taxon>
    </lineage>
</organism>
<name>A0A1E3JL91_9TREE</name>
<dbReference type="Gene3D" id="3.30.70.930">
    <property type="match status" value="1"/>
</dbReference>
<comment type="similarity">
    <text evidence="1">Belongs to the UPF0045 family.</text>
</comment>
<feature type="region of interest" description="Disordered" evidence="2">
    <location>
        <begin position="102"/>
        <end position="131"/>
    </location>
</feature>
<feature type="domain" description="Thiamine-binding protein" evidence="3">
    <location>
        <begin position="10"/>
        <end position="46"/>
    </location>
</feature>
<evidence type="ECO:0000259" key="3">
    <source>
        <dbReference type="Pfam" id="PF01910"/>
    </source>
</evidence>
<dbReference type="Proteomes" id="UP000095149">
    <property type="component" value="Unassembled WGS sequence"/>
</dbReference>
<reference evidence="4 5" key="1">
    <citation type="submission" date="2016-06" db="EMBL/GenBank/DDBJ databases">
        <title>Evolution of pathogenesis and genome organization in the Tremellales.</title>
        <authorList>
            <person name="Cuomo C."/>
            <person name="Litvintseva A."/>
            <person name="Heitman J."/>
            <person name="Chen Y."/>
            <person name="Sun S."/>
            <person name="Springer D."/>
            <person name="Dromer F."/>
            <person name="Young S."/>
            <person name="Zeng Q."/>
            <person name="Chapman S."/>
            <person name="Gujja S."/>
            <person name="Saif S."/>
            <person name="Birren B."/>
        </authorList>
    </citation>
    <scope>NUCLEOTIDE SEQUENCE [LARGE SCALE GENOMIC DNA]</scope>
    <source>
        <strain evidence="4 5">CBS 6273</strain>
    </source>
</reference>
<accession>A0A1E3JL91</accession>